<reference evidence="2 3" key="1">
    <citation type="journal article" date="2012" name="J. Bacteriol.">
        <title>Genome sequence of cold-adapted Pseudomonas mandelii strain JR-1.</title>
        <authorList>
            <person name="Jang S.H."/>
            <person name="Kim J."/>
            <person name="Kim J."/>
            <person name="Hong S."/>
            <person name="Lee C."/>
        </authorList>
    </citation>
    <scope>NUCLEOTIDE SEQUENCE [LARGE SCALE GENOMIC DNA]</scope>
    <source>
        <strain evidence="2 3">JR-1</strain>
        <plasmid evidence="3">Plasmid</plasmid>
    </source>
</reference>
<dbReference type="AlphaFoldDB" id="A0A024EL09"/>
<protein>
    <submittedName>
        <fullName evidence="2">Uncharacterized protein</fullName>
    </submittedName>
</protein>
<sequence length="639" mass="72449">MAKSKVVEAEIVAEHERMDGGTDMLVKCTLIDSQIKWLAYRSTIDSACVVHQHIKRDQGRRGTCLNTKPAPVPVESIERKRTFRSTTRTALTTATYAFKAEYSDALTDYLLLKGDDEYARQHIVNLKRVWRIHELLWPKEKGHDGGRFLARLSCSRNDSYGFATTQFVLEAAPFGQIGLRSLDPRGYSPEPEYDKKIIDGISNALLQDNQRILSMLLVDLERGIENARDAQIVFDRRRKELGDGFTYFDLQRPNSVRQKGGDHEARLEVVHSYDGRLAQAFLMKNDEFWFVLLVTRNVFGKEKMAKITGGNGHYKEVVFTTPIETARRLLGLASSEQTEAEARIELQKTVDRDFQRLLTDHSSRALITICEIAELDSGGAAAFYSVLPSTPMSLPANCPRPIYRIKVLQPKDSKYGTKKLYSLTTLPSGRDSSAFNGKASTDFLTFLRDAITPSRYSEAIKYLQDNVFHDDPGYHELDEACSAWSILTAGRTSTAIDGLVCPVGAPVLERLGQIAVDRELNKIRQGIEDGYWEKGYLEEFIAKLEKQKILPPEINECVEFHTKQHTRNVDNILSLPPTIKKRGRPPKAWDSDEAKAIARREAKAQWARDAREAGKLKEPKERVAARQAQWRKRNADREE</sequence>
<dbReference type="HOGENOM" id="CLU_428172_0_0_6"/>
<feature type="compositionally biased region" description="Basic and acidic residues" evidence="1">
    <location>
        <begin position="600"/>
        <end position="624"/>
    </location>
</feature>
<gene>
    <name evidence="2" type="ORF">OU5_P0039</name>
</gene>
<evidence type="ECO:0000256" key="1">
    <source>
        <dbReference type="SAM" id="MobiDB-lite"/>
    </source>
</evidence>
<dbReference type="Proteomes" id="UP000026913">
    <property type="component" value="Plasmid unnamed"/>
</dbReference>
<dbReference type="OrthoDB" id="6957915at2"/>
<proteinExistence type="predicted"/>
<dbReference type="EMBL" id="CP005961">
    <property type="protein sequence ID" value="AHZ73291.1"/>
    <property type="molecule type" value="Genomic_DNA"/>
</dbReference>
<evidence type="ECO:0000313" key="3">
    <source>
        <dbReference type="Proteomes" id="UP000026913"/>
    </source>
</evidence>
<name>A0A024EL09_9PSED</name>
<dbReference type="RefSeq" id="WP_010465807.1">
    <property type="nucleotide sequence ID" value="NZ_CP005961.1"/>
</dbReference>
<accession>A0A024EL09</accession>
<dbReference type="KEGG" id="pman:OU5_P0039"/>
<keyword evidence="2" id="KW-0614">Plasmid</keyword>
<geneLocation type="plasmid" evidence="3"/>
<organism evidence="2 3">
    <name type="scientific">Pseudomonas mandelii JR-1</name>
    <dbReference type="NCBI Taxonomy" id="1147786"/>
    <lineage>
        <taxon>Bacteria</taxon>
        <taxon>Pseudomonadati</taxon>
        <taxon>Pseudomonadota</taxon>
        <taxon>Gammaproteobacteria</taxon>
        <taxon>Pseudomonadales</taxon>
        <taxon>Pseudomonadaceae</taxon>
        <taxon>Pseudomonas</taxon>
    </lineage>
</organism>
<feature type="region of interest" description="Disordered" evidence="1">
    <location>
        <begin position="600"/>
        <end position="639"/>
    </location>
</feature>
<evidence type="ECO:0000313" key="2">
    <source>
        <dbReference type="EMBL" id="AHZ73291.1"/>
    </source>
</evidence>